<evidence type="ECO:0000256" key="2">
    <source>
        <dbReference type="ARBA" id="ARBA00022555"/>
    </source>
</evidence>
<protein>
    <recommendedName>
        <fullName evidence="9">tRNA(Met) cytidine acetyltransferase TmcA</fullName>
        <ecNumber evidence="9">2.3.1.193</ecNumber>
    </recommendedName>
</protein>
<dbReference type="HAMAP" id="MF_01886">
    <property type="entry name" value="tRNA_acetyltr_TmcA"/>
    <property type="match status" value="1"/>
</dbReference>
<evidence type="ECO:0000256" key="1">
    <source>
        <dbReference type="ARBA" id="ARBA00022490"/>
    </source>
</evidence>
<comment type="catalytic activity">
    <reaction evidence="9">
        <text>cytidine(34) in elongator tRNA(Met) + acetyl-CoA + ATP + H2O = N(4)-acetylcytidine(34) in elongator tRNA(Met) + ADP + phosphate + CoA + H(+)</text>
        <dbReference type="Rhea" id="RHEA:43788"/>
        <dbReference type="Rhea" id="RHEA-COMP:10693"/>
        <dbReference type="Rhea" id="RHEA-COMP:10694"/>
        <dbReference type="ChEBI" id="CHEBI:15377"/>
        <dbReference type="ChEBI" id="CHEBI:15378"/>
        <dbReference type="ChEBI" id="CHEBI:30616"/>
        <dbReference type="ChEBI" id="CHEBI:43474"/>
        <dbReference type="ChEBI" id="CHEBI:57287"/>
        <dbReference type="ChEBI" id="CHEBI:57288"/>
        <dbReference type="ChEBI" id="CHEBI:74900"/>
        <dbReference type="ChEBI" id="CHEBI:82748"/>
        <dbReference type="ChEBI" id="CHEBI:456216"/>
        <dbReference type="EC" id="2.3.1.193"/>
    </reaction>
</comment>
<keyword evidence="1 9" id="KW-0963">Cytoplasm</keyword>
<feature type="domain" description="N-acetyltransferase" evidence="10">
    <location>
        <begin position="469"/>
        <end position="611"/>
    </location>
</feature>
<evidence type="ECO:0000256" key="7">
    <source>
        <dbReference type="ARBA" id="ARBA00022884"/>
    </source>
</evidence>
<dbReference type="InterPro" id="IPR027417">
    <property type="entry name" value="P-loop_NTPase"/>
</dbReference>
<dbReference type="InterPro" id="IPR024914">
    <property type="entry name" value="tRNA_acetyltr_TmcA"/>
</dbReference>
<sequence>MSMTEELAPLLAWHDALAERQWRGLVWLAGDAEACRARALALWNAAAWGRPLWVADHPPAGVAEHGLPPGKARTRLGGEHDLIVFAAQGAGEGFDPEAFGALAGTLRAGGLLVLLTPADWGAAPDADYRRLAEHPYRVEQLSARYLARLARLLADAPEVLSWRPGILPQPPRLGEAVPVAPSPDGDCLTRDQAEAVARLVKLRRRRPLVLTADRGRGKSAALGIACARWLAAGEPRIFLTAPRPAALEALFERLAALCPEGRRQGNDFRLAASGQAVTFLAPDALMAALEAGEIDAKGGLLLVDEAAAIPAPLLGRWLGHFPRLVFATTVHGYEGSGRGFALRFREHLERQAPQWQGLRLLTPVRWAPGDPLEALTDRLLLLDAEPADPPAALSPVSTLSRRRLPLLDAEPADPPAALPPASTLSRRRLRRAELAADEPRLRALFGLLVQAHYRTQPSDLRQLLDGPGVHITSLEANGAPLGVTLCVEEGGFSAELAERVARGERRPRGHLLAQSLAAHAGSRAALRARLRRVMRIAVHGDCRRQGLGEALLAGELAQARHDGIDLLGASFGAEPGLLAFWRAAGFRTVRLGLTREAASGEHALMVVCPTSPAGEALAAALAEAFQALLPSLLAFELEALDPELALALLAEGAAAPLTPGQRRDLEDVAFAKRAPALARPALQAALRRALACGAPRDDHAWLLVAALFQGRDTAWLARTLGLSGRREVEARLRRALAALVPFLDAPD</sequence>
<evidence type="ECO:0000313" key="12">
    <source>
        <dbReference type="Proteomes" id="UP000321275"/>
    </source>
</evidence>
<dbReference type="EMBL" id="BJUK01000019">
    <property type="protein sequence ID" value="GEK47653.1"/>
    <property type="molecule type" value="Genomic_DNA"/>
</dbReference>
<keyword evidence="8 9" id="KW-0012">Acyltransferase</keyword>
<dbReference type="Gene3D" id="3.40.50.11040">
    <property type="match status" value="1"/>
</dbReference>
<keyword evidence="2 9" id="KW-0820">tRNA-binding</keyword>
<dbReference type="PROSITE" id="PS51186">
    <property type="entry name" value="GNAT"/>
    <property type="match status" value="1"/>
</dbReference>
<keyword evidence="4 9" id="KW-0819">tRNA processing</keyword>
<evidence type="ECO:0000259" key="10">
    <source>
        <dbReference type="PROSITE" id="PS51186"/>
    </source>
</evidence>
<reference evidence="11 12" key="1">
    <citation type="submission" date="2019-07" db="EMBL/GenBank/DDBJ databases">
        <title>Whole genome shotgun sequence of Halomonas pacifica NBRC 102220.</title>
        <authorList>
            <person name="Hosoyama A."/>
            <person name="Uohara A."/>
            <person name="Ohji S."/>
            <person name="Ichikawa N."/>
        </authorList>
    </citation>
    <scope>NUCLEOTIDE SEQUENCE [LARGE SCALE GENOMIC DNA]</scope>
    <source>
        <strain evidence="11 12">NBRC 102220</strain>
    </source>
</reference>
<evidence type="ECO:0000313" key="11">
    <source>
        <dbReference type="EMBL" id="GEK47653.1"/>
    </source>
</evidence>
<comment type="similarity">
    <text evidence="9">Belongs to the TmcA family.</text>
</comment>
<feature type="binding site" evidence="9">
    <location>
        <position position="192"/>
    </location>
    <ligand>
        <name>ATP</name>
        <dbReference type="ChEBI" id="CHEBI:30616"/>
    </ligand>
</feature>
<proteinExistence type="inferred from homology"/>
<organism evidence="11 12">
    <name type="scientific">Bisbaumannia pacifica</name>
    <dbReference type="NCBI Taxonomy" id="77098"/>
    <lineage>
        <taxon>Bacteria</taxon>
        <taxon>Pseudomonadati</taxon>
        <taxon>Pseudomonadota</taxon>
        <taxon>Gammaproteobacteria</taxon>
        <taxon>Oceanospirillales</taxon>
        <taxon>Halomonadaceae</taxon>
        <taxon>Bisbaumannia</taxon>
    </lineage>
</organism>
<dbReference type="GO" id="GO:0005737">
    <property type="term" value="C:cytoplasm"/>
    <property type="evidence" value="ECO:0007669"/>
    <property type="project" value="UniProtKB-SubCell"/>
</dbReference>
<evidence type="ECO:0000256" key="3">
    <source>
        <dbReference type="ARBA" id="ARBA00022679"/>
    </source>
</evidence>
<dbReference type="InterPro" id="IPR032672">
    <property type="entry name" value="TmcA/NAT10/Kre33"/>
</dbReference>
<dbReference type="Pfam" id="PF05127">
    <property type="entry name" value="NAT10_TcmA_helicase"/>
    <property type="match status" value="1"/>
</dbReference>
<comment type="caution">
    <text evidence="11">The sequence shown here is derived from an EMBL/GenBank/DDBJ whole genome shotgun (WGS) entry which is preliminary data.</text>
</comment>
<dbReference type="InterPro" id="IPR016181">
    <property type="entry name" value="Acyl_CoA_acyltransferase"/>
</dbReference>
<feature type="binding site" evidence="9">
    <location>
        <begin position="536"/>
        <end position="538"/>
    </location>
    <ligand>
        <name>acetyl-CoA</name>
        <dbReference type="ChEBI" id="CHEBI:57288"/>
    </ligand>
</feature>
<gene>
    <name evidence="9 11" type="primary">tmcA</name>
    <name evidence="11" type="ORF">HPA02_19360</name>
</gene>
<dbReference type="Gene3D" id="3.40.50.300">
    <property type="entry name" value="P-loop containing nucleotide triphosphate hydrolases"/>
    <property type="match status" value="1"/>
</dbReference>
<dbReference type="GO" id="GO:0005524">
    <property type="term" value="F:ATP binding"/>
    <property type="evidence" value="ECO:0007669"/>
    <property type="project" value="UniProtKB-UniRule"/>
</dbReference>
<feature type="binding site" evidence="9">
    <location>
        <position position="365"/>
    </location>
    <ligand>
        <name>ATP</name>
        <dbReference type="ChEBI" id="CHEBI:30616"/>
    </ligand>
</feature>
<comment type="function">
    <text evidence="9">Catalyzes the formation of N(4)-acetylcytidine (ac(4)C) at the wobble position of tRNA(Met), by using acetyl-CoA as an acetyl donor and ATP (or GTP).</text>
</comment>
<keyword evidence="12" id="KW-1185">Reference proteome</keyword>
<dbReference type="Pfam" id="PF08351">
    <property type="entry name" value="TmcA_N"/>
    <property type="match status" value="1"/>
</dbReference>
<dbReference type="Proteomes" id="UP000321275">
    <property type="component" value="Unassembled WGS sequence"/>
</dbReference>
<dbReference type="SUPFAM" id="SSF52540">
    <property type="entry name" value="P-loop containing nucleoside triphosphate hydrolases"/>
    <property type="match status" value="1"/>
</dbReference>
<evidence type="ECO:0000256" key="8">
    <source>
        <dbReference type="ARBA" id="ARBA00023315"/>
    </source>
</evidence>
<dbReference type="InterPro" id="IPR013562">
    <property type="entry name" value="TmcA/NAT10_N"/>
</dbReference>
<accession>A0A510X8D4</accession>
<keyword evidence="3 9" id="KW-0808">Transferase</keyword>
<dbReference type="InterPro" id="IPR038321">
    <property type="entry name" value="TmcA_C_sf"/>
</dbReference>
<dbReference type="GO" id="GO:1904812">
    <property type="term" value="P:rRNA acetylation involved in maturation of SSU-rRNA"/>
    <property type="evidence" value="ECO:0007669"/>
    <property type="project" value="TreeGrafter"/>
</dbReference>
<dbReference type="InterPro" id="IPR000182">
    <property type="entry name" value="GNAT_dom"/>
</dbReference>
<comment type="subcellular location">
    <subcellularLocation>
        <location evidence="9">Cytoplasm</location>
    </subcellularLocation>
</comment>
<evidence type="ECO:0000256" key="5">
    <source>
        <dbReference type="ARBA" id="ARBA00022741"/>
    </source>
</evidence>
<comment type="caution">
    <text evidence="9">Lacks conserved residue(s) required for the propagation of feature annotation.</text>
</comment>
<dbReference type="GO" id="GO:0002101">
    <property type="term" value="P:tRNA wobble cytosine modification"/>
    <property type="evidence" value="ECO:0007669"/>
    <property type="project" value="UniProtKB-UniRule"/>
</dbReference>
<dbReference type="GO" id="GO:0051392">
    <property type="term" value="F:tRNA cytidine N4-acetyltransferase activity"/>
    <property type="evidence" value="ECO:0007669"/>
    <property type="project" value="UniProtKB-UniRule"/>
</dbReference>
<dbReference type="Gene3D" id="3.40.630.30">
    <property type="match status" value="1"/>
</dbReference>
<evidence type="ECO:0000256" key="9">
    <source>
        <dbReference type="HAMAP-Rule" id="MF_01886"/>
    </source>
</evidence>
<keyword evidence="7 9" id="KW-0694">RNA-binding</keyword>
<dbReference type="GO" id="GO:0051391">
    <property type="term" value="P:tRNA acetylation"/>
    <property type="evidence" value="ECO:0007669"/>
    <property type="project" value="UniProtKB-UniRule"/>
</dbReference>
<dbReference type="GO" id="GO:1990883">
    <property type="term" value="F:18S rRNA cytidine N-acetyltransferase activity"/>
    <property type="evidence" value="ECO:0007669"/>
    <property type="project" value="TreeGrafter"/>
</dbReference>
<dbReference type="PANTHER" id="PTHR10925:SF5">
    <property type="entry name" value="RNA CYTIDINE ACETYLTRANSFERASE"/>
    <property type="match status" value="1"/>
</dbReference>
<evidence type="ECO:0000256" key="4">
    <source>
        <dbReference type="ARBA" id="ARBA00022694"/>
    </source>
</evidence>
<evidence type="ECO:0000256" key="6">
    <source>
        <dbReference type="ARBA" id="ARBA00022840"/>
    </source>
</evidence>
<dbReference type="GO" id="GO:0000049">
    <property type="term" value="F:tRNA binding"/>
    <property type="evidence" value="ECO:0007669"/>
    <property type="project" value="UniProtKB-UniRule"/>
</dbReference>
<dbReference type="SUPFAM" id="SSF55729">
    <property type="entry name" value="Acyl-CoA N-acyltransferases (Nat)"/>
    <property type="match status" value="1"/>
</dbReference>
<dbReference type="EC" id="2.3.1.193" evidence="9"/>
<dbReference type="AlphaFoldDB" id="A0A510X8D4"/>
<dbReference type="Pfam" id="PF13718">
    <property type="entry name" value="GNAT_acetyltr_2"/>
    <property type="match status" value="2"/>
</dbReference>
<dbReference type="Gene3D" id="1.20.120.890">
    <property type="entry name" value="tRNA(Met) cytidine acetyltransferase, tail domain"/>
    <property type="match status" value="1"/>
</dbReference>
<dbReference type="PANTHER" id="PTHR10925">
    <property type="entry name" value="N-ACETYLTRANSFERASE 10"/>
    <property type="match status" value="1"/>
</dbReference>
<name>A0A510X8D4_9GAMM</name>
<keyword evidence="5 9" id="KW-0547">Nucleotide-binding</keyword>
<dbReference type="InterPro" id="IPR007807">
    <property type="entry name" value="TcmA/NAT10_helicase"/>
</dbReference>
<keyword evidence="6 9" id="KW-0067">ATP-binding</keyword>